<dbReference type="Gene3D" id="3.30.70.920">
    <property type="match status" value="1"/>
</dbReference>
<protein>
    <submittedName>
        <fullName evidence="6">DNA-binding Lrp family transcriptional regulator</fullName>
    </submittedName>
</protein>
<dbReference type="EMBL" id="JAAOZD010000004">
    <property type="protein sequence ID" value="NIJ01902.1"/>
    <property type="molecule type" value="Genomic_DNA"/>
</dbReference>
<dbReference type="RefSeq" id="WP_167266320.1">
    <property type="nucleotide sequence ID" value="NZ_BAAAVO010000012.1"/>
</dbReference>
<sequence>MQDYEFDERDLRLLHALQIRPRATWAALAPVVGADAVTLARRWSALQAAGLAWITTYTGPGTKYAGALMEIACSPASIATATEELANDPEVLSVDQTAGARDLIVTLLCRDDADLGRYVLDRIPAIAGITSSRTHRGIKLLADAQQWRLRSLLEREIQQLEAALPQPASARRGIPSETESKVAAILRSDPRASVSRISEEATISPTRARESLATILAEKRLIVRTEVARLYTPWPIAVWYFLRVPVTQVEAVAGRLVGLQEVRLVTTTAGHYSILMLVWLRRVEDMTLLERQLGERLPFAEIMDRSIVWRTPKHMGKRLTPDGRLLM</sequence>
<dbReference type="SUPFAM" id="SSF54909">
    <property type="entry name" value="Dimeric alpha+beta barrel"/>
    <property type="match status" value="1"/>
</dbReference>
<comment type="caution">
    <text evidence="6">The sequence shown here is derived from an EMBL/GenBank/DDBJ whole genome shotgun (WGS) entry which is preliminary data.</text>
</comment>
<dbReference type="SMART" id="SM00344">
    <property type="entry name" value="HTH_ASNC"/>
    <property type="match status" value="1"/>
</dbReference>
<dbReference type="InterPro" id="IPR011008">
    <property type="entry name" value="Dimeric_a/b-barrel"/>
</dbReference>
<dbReference type="Proteomes" id="UP000802392">
    <property type="component" value="Unassembled WGS sequence"/>
</dbReference>
<dbReference type="InterPro" id="IPR036388">
    <property type="entry name" value="WH-like_DNA-bd_sf"/>
</dbReference>
<keyword evidence="7" id="KW-1185">Reference proteome</keyword>
<evidence type="ECO:0000259" key="4">
    <source>
        <dbReference type="Pfam" id="PF01037"/>
    </source>
</evidence>
<dbReference type="Gene3D" id="1.10.10.10">
    <property type="entry name" value="Winged helix-like DNA-binding domain superfamily/Winged helix DNA-binding domain"/>
    <property type="match status" value="1"/>
</dbReference>
<dbReference type="InterPro" id="IPR019888">
    <property type="entry name" value="Tscrpt_reg_AsnC-like"/>
</dbReference>
<accession>A0ABX0THC3</accession>
<dbReference type="PANTHER" id="PTHR30154:SF34">
    <property type="entry name" value="TRANSCRIPTIONAL REGULATOR AZLB"/>
    <property type="match status" value="1"/>
</dbReference>
<evidence type="ECO:0000256" key="1">
    <source>
        <dbReference type="ARBA" id="ARBA00023015"/>
    </source>
</evidence>
<dbReference type="Pfam" id="PF01037">
    <property type="entry name" value="AsnC_trans_reg"/>
    <property type="match status" value="1"/>
</dbReference>
<organism evidence="6 7">
    <name type="scientific">Paenarthrobacter ilicis</name>
    <dbReference type="NCBI Taxonomy" id="43665"/>
    <lineage>
        <taxon>Bacteria</taxon>
        <taxon>Bacillati</taxon>
        <taxon>Actinomycetota</taxon>
        <taxon>Actinomycetes</taxon>
        <taxon>Micrococcales</taxon>
        <taxon>Micrococcaceae</taxon>
        <taxon>Paenarthrobacter</taxon>
    </lineage>
</organism>
<evidence type="ECO:0000313" key="6">
    <source>
        <dbReference type="EMBL" id="NIJ01902.1"/>
    </source>
</evidence>
<dbReference type="Pfam" id="PF13404">
    <property type="entry name" value="HTH_AsnC-type"/>
    <property type="match status" value="1"/>
</dbReference>
<reference evidence="6 7" key="1">
    <citation type="submission" date="2020-03" db="EMBL/GenBank/DDBJ databases">
        <title>Genomic Encyclopedia of Type Strains, Phase III (KMG-III): the genomes of soil and plant-associated and newly described type strains.</title>
        <authorList>
            <person name="Whitman W."/>
        </authorList>
    </citation>
    <scope>NUCLEOTIDE SEQUENCE [LARGE SCALE GENOMIC DNA]</scope>
    <source>
        <strain evidence="6 7">CECT 4207</strain>
    </source>
</reference>
<feature type="domain" description="Transcription regulator AsnC/Lrp ligand binding" evidence="4">
    <location>
        <begin position="70"/>
        <end position="135"/>
    </location>
</feature>
<dbReference type="InterPro" id="IPR019887">
    <property type="entry name" value="Tscrpt_reg_AsnC/Lrp_C"/>
</dbReference>
<feature type="domain" description="HTH asnC-type" evidence="5">
    <location>
        <begin position="7"/>
        <end position="47"/>
    </location>
</feature>
<dbReference type="PANTHER" id="PTHR30154">
    <property type="entry name" value="LEUCINE-RESPONSIVE REGULATORY PROTEIN"/>
    <property type="match status" value="1"/>
</dbReference>
<name>A0ABX0THC3_9MICC</name>
<evidence type="ECO:0000256" key="3">
    <source>
        <dbReference type="ARBA" id="ARBA00023163"/>
    </source>
</evidence>
<keyword evidence="1" id="KW-0805">Transcription regulation</keyword>
<proteinExistence type="predicted"/>
<evidence type="ECO:0000259" key="5">
    <source>
        <dbReference type="Pfam" id="PF13404"/>
    </source>
</evidence>
<evidence type="ECO:0000256" key="2">
    <source>
        <dbReference type="ARBA" id="ARBA00023125"/>
    </source>
</evidence>
<gene>
    <name evidence="6" type="ORF">FHR86_002234</name>
</gene>
<keyword evidence="2 6" id="KW-0238">DNA-binding</keyword>
<dbReference type="GO" id="GO:0003677">
    <property type="term" value="F:DNA binding"/>
    <property type="evidence" value="ECO:0007669"/>
    <property type="project" value="UniProtKB-KW"/>
</dbReference>
<dbReference type="InterPro" id="IPR000485">
    <property type="entry name" value="AsnC-type_HTH_dom"/>
</dbReference>
<keyword evidence="3" id="KW-0804">Transcription</keyword>
<evidence type="ECO:0000313" key="7">
    <source>
        <dbReference type="Proteomes" id="UP000802392"/>
    </source>
</evidence>